<name>A0A2U1KTC0_ARTAN</name>
<dbReference type="PANTHER" id="PTHR15503:SF42">
    <property type="entry name" value="ZINC FINGER, CCHC-TYPE, RETROTRANSPOSON GAG DOMAIN, ASPARTIC PEPTIDASE DOMAIN PROTEIN-RELATED"/>
    <property type="match status" value="1"/>
</dbReference>
<dbReference type="GO" id="GO:0003964">
    <property type="term" value="F:RNA-directed DNA polymerase activity"/>
    <property type="evidence" value="ECO:0007669"/>
    <property type="project" value="UniProtKB-KW"/>
</dbReference>
<evidence type="ECO:0000313" key="1">
    <source>
        <dbReference type="EMBL" id="PWA39998.1"/>
    </source>
</evidence>
<dbReference type="Pfam" id="PF08284">
    <property type="entry name" value="RVP_2"/>
    <property type="match status" value="1"/>
</dbReference>
<dbReference type="InterPro" id="IPR021109">
    <property type="entry name" value="Peptidase_aspartic_dom_sf"/>
</dbReference>
<reference evidence="1 2" key="1">
    <citation type="journal article" date="2018" name="Mol. Plant">
        <title>The genome of Artemisia annua provides insight into the evolution of Asteraceae family and artemisinin biosynthesis.</title>
        <authorList>
            <person name="Shen Q."/>
            <person name="Zhang L."/>
            <person name="Liao Z."/>
            <person name="Wang S."/>
            <person name="Yan T."/>
            <person name="Shi P."/>
            <person name="Liu M."/>
            <person name="Fu X."/>
            <person name="Pan Q."/>
            <person name="Wang Y."/>
            <person name="Lv Z."/>
            <person name="Lu X."/>
            <person name="Zhang F."/>
            <person name="Jiang W."/>
            <person name="Ma Y."/>
            <person name="Chen M."/>
            <person name="Hao X."/>
            <person name="Li L."/>
            <person name="Tang Y."/>
            <person name="Lv G."/>
            <person name="Zhou Y."/>
            <person name="Sun X."/>
            <person name="Brodelius P.E."/>
            <person name="Rose J.K.C."/>
            <person name="Tang K."/>
        </authorList>
    </citation>
    <scope>NUCLEOTIDE SEQUENCE [LARGE SCALE GENOMIC DNA]</scope>
    <source>
        <strain evidence="2">cv. Huhao1</strain>
        <tissue evidence="1">Leaf</tissue>
    </source>
</reference>
<keyword evidence="1" id="KW-0548">Nucleotidyltransferase</keyword>
<dbReference type="InterPro" id="IPR032567">
    <property type="entry name" value="RTL1-rel"/>
</dbReference>
<organism evidence="1 2">
    <name type="scientific">Artemisia annua</name>
    <name type="common">Sweet wormwood</name>
    <dbReference type="NCBI Taxonomy" id="35608"/>
    <lineage>
        <taxon>Eukaryota</taxon>
        <taxon>Viridiplantae</taxon>
        <taxon>Streptophyta</taxon>
        <taxon>Embryophyta</taxon>
        <taxon>Tracheophyta</taxon>
        <taxon>Spermatophyta</taxon>
        <taxon>Magnoliopsida</taxon>
        <taxon>eudicotyledons</taxon>
        <taxon>Gunneridae</taxon>
        <taxon>Pentapetalae</taxon>
        <taxon>asterids</taxon>
        <taxon>campanulids</taxon>
        <taxon>Asterales</taxon>
        <taxon>Asteraceae</taxon>
        <taxon>Asteroideae</taxon>
        <taxon>Anthemideae</taxon>
        <taxon>Artemisiinae</taxon>
        <taxon>Artemisia</taxon>
    </lineage>
</organism>
<gene>
    <name evidence="1" type="ORF">CTI12_AA566780</name>
</gene>
<dbReference type="EMBL" id="PKPP01014149">
    <property type="protein sequence ID" value="PWA39998.1"/>
    <property type="molecule type" value="Genomic_DNA"/>
</dbReference>
<dbReference type="Gene3D" id="2.40.70.10">
    <property type="entry name" value="Acid Proteases"/>
    <property type="match status" value="1"/>
</dbReference>
<evidence type="ECO:0000313" key="2">
    <source>
        <dbReference type="Proteomes" id="UP000245207"/>
    </source>
</evidence>
<dbReference type="CDD" id="cd00303">
    <property type="entry name" value="retropepsin_like"/>
    <property type="match status" value="1"/>
</dbReference>
<dbReference type="PANTHER" id="PTHR15503">
    <property type="entry name" value="LDOC1 RELATED"/>
    <property type="match status" value="1"/>
</dbReference>
<accession>A0A2U1KTC0</accession>
<proteinExistence type="predicted"/>
<sequence length="160" mass="17881">MIICYVCNQLEHRLNECPNPKVIEAKQLKTVKEEKVEVPKPKAHVYQMNVEEAKSIPDVVTGIILVNSLLARVLYDSGASLSFVSYSFNEKLSTLLNKLPKPLEVEIADSKVVVVSNVYRYVEIEIDDSVFKIDLVPIMLGKFDMLLALIGSISIMSPSV</sequence>
<protein>
    <submittedName>
        <fullName evidence="1">Reverse transcriptase domain-containing protein</fullName>
    </submittedName>
</protein>
<comment type="caution">
    <text evidence="1">The sequence shown here is derived from an EMBL/GenBank/DDBJ whole genome shotgun (WGS) entry which is preliminary data.</text>
</comment>
<dbReference type="SUPFAM" id="SSF50630">
    <property type="entry name" value="Acid proteases"/>
    <property type="match status" value="1"/>
</dbReference>
<dbReference type="Proteomes" id="UP000245207">
    <property type="component" value="Unassembled WGS sequence"/>
</dbReference>
<keyword evidence="1" id="KW-0695">RNA-directed DNA polymerase</keyword>
<keyword evidence="2" id="KW-1185">Reference proteome</keyword>
<keyword evidence="1" id="KW-0808">Transferase</keyword>
<dbReference type="OrthoDB" id="1751327at2759"/>
<dbReference type="AlphaFoldDB" id="A0A2U1KTC0"/>